<dbReference type="FunFam" id="1.20.920.20:FF:000001">
    <property type="entry name" value="dynein heavy chain 2, axonemal"/>
    <property type="match status" value="1"/>
</dbReference>
<dbReference type="InterPro" id="IPR041589">
    <property type="entry name" value="DNAH3_AAA_lid_1"/>
</dbReference>
<evidence type="ECO:0000256" key="1">
    <source>
        <dbReference type="ARBA" id="ARBA00004611"/>
    </source>
</evidence>
<gene>
    <name evidence="22" type="ORF">CEUSTIGMA_g7645.t1</name>
</gene>
<feature type="compositionally biased region" description="Acidic residues" evidence="19">
    <location>
        <begin position="684"/>
        <end position="693"/>
    </location>
</feature>
<reference evidence="22 23" key="1">
    <citation type="submission" date="2017-08" db="EMBL/GenBank/DDBJ databases">
        <title>Acidophilic green algal genome provides insights into adaptation to an acidic environment.</title>
        <authorList>
            <person name="Hirooka S."/>
            <person name="Hirose Y."/>
            <person name="Kanesaki Y."/>
            <person name="Higuchi S."/>
            <person name="Fujiwara T."/>
            <person name="Onuma R."/>
            <person name="Era A."/>
            <person name="Ohbayashi R."/>
            <person name="Uzuka A."/>
            <person name="Nozaki H."/>
            <person name="Yoshikawa H."/>
            <person name="Miyagishima S.Y."/>
        </authorList>
    </citation>
    <scope>NUCLEOTIDE SEQUENCE [LARGE SCALE GENOMIC DNA]</scope>
    <source>
        <strain evidence="22 23">NIES-2499</strain>
    </source>
</reference>
<dbReference type="Pfam" id="PF08393">
    <property type="entry name" value="DHC_N2"/>
    <property type="match status" value="1"/>
</dbReference>
<dbReference type="Pfam" id="PF24681">
    <property type="entry name" value="Kelch_KLHDC2_KLHL20_DRC7"/>
    <property type="match status" value="3"/>
</dbReference>
<dbReference type="FunFam" id="3.40.50.300:FF:002141">
    <property type="entry name" value="Dynein heavy chain"/>
    <property type="match status" value="1"/>
</dbReference>
<dbReference type="InterPro" id="IPR017868">
    <property type="entry name" value="Filamin/ABP280_repeat-like"/>
</dbReference>
<evidence type="ECO:0000256" key="6">
    <source>
        <dbReference type="ARBA" id="ARBA00022737"/>
    </source>
</evidence>
<dbReference type="FunFam" id="3.40.50.300:FF:000049">
    <property type="entry name" value="Dynein, axonemal, heavy chain 5"/>
    <property type="match status" value="1"/>
</dbReference>
<dbReference type="InterPro" id="IPR014756">
    <property type="entry name" value="Ig_E-set"/>
</dbReference>
<evidence type="ECO:0000259" key="21">
    <source>
        <dbReference type="SMART" id="SM00429"/>
    </source>
</evidence>
<keyword evidence="10" id="KW-0282">Flagellum</keyword>
<dbReference type="InterPro" id="IPR003593">
    <property type="entry name" value="AAA+_ATPase"/>
</dbReference>
<dbReference type="InterPro" id="IPR013602">
    <property type="entry name" value="Dynein_heavy_linker"/>
</dbReference>
<dbReference type="InterPro" id="IPR043160">
    <property type="entry name" value="Dynein_C_barrel"/>
</dbReference>
<organism evidence="22 23">
    <name type="scientific">Chlamydomonas eustigma</name>
    <dbReference type="NCBI Taxonomy" id="1157962"/>
    <lineage>
        <taxon>Eukaryota</taxon>
        <taxon>Viridiplantae</taxon>
        <taxon>Chlorophyta</taxon>
        <taxon>core chlorophytes</taxon>
        <taxon>Chlorophyceae</taxon>
        <taxon>CS clade</taxon>
        <taxon>Chlamydomonadales</taxon>
        <taxon>Chlamydomonadaceae</taxon>
        <taxon>Chlamydomonas</taxon>
    </lineage>
</organism>
<keyword evidence="23" id="KW-1185">Reference proteome</keyword>
<dbReference type="EMBL" id="BEGY01000049">
    <property type="protein sequence ID" value="GAX80207.1"/>
    <property type="molecule type" value="Genomic_DNA"/>
</dbReference>
<dbReference type="InterPro" id="IPR015915">
    <property type="entry name" value="Kelch-typ_b-propeller"/>
</dbReference>
<dbReference type="PROSITE" id="PS50194">
    <property type="entry name" value="FILAMIN_REPEAT"/>
    <property type="match status" value="1"/>
</dbReference>
<evidence type="ECO:0000256" key="18">
    <source>
        <dbReference type="SAM" id="Coils"/>
    </source>
</evidence>
<dbReference type="InterPro" id="IPR042222">
    <property type="entry name" value="Dynein_2_N"/>
</dbReference>
<protein>
    <recommendedName>
        <fullName evidence="24">IPT/TIG domain-containing protein</fullName>
    </recommendedName>
</protein>
<feature type="coiled-coil region" evidence="18">
    <location>
        <begin position="3162"/>
        <end position="3217"/>
    </location>
</feature>
<evidence type="ECO:0000256" key="15">
    <source>
        <dbReference type="ARBA" id="ARBA00023212"/>
    </source>
</evidence>
<feature type="compositionally biased region" description="Basic and acidic residues" evidence="19">
    <location>
        <begin position="659"/>
        <end position="669"/>
    </location>
</feature>
<dbReference type="Pfam" id="PF12781">
    <property type="entry name" value="AAA_9"/>
    <property type="match status" value="1"/>
</dbReference>
<dbReference type="FunFam" id="3.40.50.300:FF:000738">
    <property type="entry name" value="Dynein heavy chain axonemal"/>
    <property type="match status" value="1"/>
</dbReference>
<feature type="compositionally biased region" description="Low complexity" evidence="19">
    <location>
        <begin position="3602"/>
        <end position="3639"/>
    </location>
</feature>
<evidence type="ECO:0000256" key="17">
    <source>
        <dbReference type="PROSITE-ProRule" id="PRU00087"/>
    </source>
</evidence>
<dbReference type="Pfam" id="PF17852">
    <property type="entry name" value="Dynein_AAA_lid"/>
    <property type="match status" value="1"/>
</dbReference>
<dbReference type="Pfam" id="PF12780">
    <property type="entry name" value="AAA_8"/>
    <property type="match status" value="1"/>
</dbReference>
<dbReference type="SMART" id="SM00429">
    <property type="entry name" value="IPT"/>
    <property type="match status" value="1"/>
</dbReference>
<dbReference type="Gene3D" id="1.10.8.710">
    <property type="match status" value="1"/>
</dbReference>
<dbReference type="InterPro" id="IPR024317">
    <property type="entry name" value="Dynein_heavy_chain_D4_dom"/>
</dbReference>
<evidence type="ECO:0000256" key="11">
    <source>
        <dbReference type="ARBA" id="ARBA00023017"/>
    </source>
</evidence>
<evidence type="ECO:0008006" key="24">
    <source>
        <dbReference type="Google" id="ProtNLM"/>
    </source>
</evidence>
<dbReference type="Gene3D" id="1.20.140.100">
    <property type="entry name" value="Dynein heavy chain, N-terminal domain 2"/>
    <property type="match status" value="1"/>
</dbReference>
<evidence type="ECO:0000256" key="10">
    <source>
        <dbReference type="ARBA" id="ARBA00022846"/>
    </source>
</evidence>
<dbReference type="Gene3D" id="1.20.1270.280">
    <property type="match status" value="1"/>
</dbReference>
<dbReference type="GO" id="GO:0005874">
    <property type="term" value="C:microtubule"/>
    <property type="evidence" value="ECO:0007669"/>
    <property type="project" value="UniProtKB-KW"/>
</dbReference>
<evidence type="ECO:0000256" key="5">
    <source>
        <dbReference type="ARBA" id="ARBA00022701"/>
    </source>
</evidence>
<dbReference type="Pfam" id="PF17857">
    <property type="entry name" value="AAA_lid_1"/>
    <property type="match status" value="1"/>
</dbReference>
<dbReference type="GO" id="GO:0007018">
    <property type="term" value="P:microtubule-based movement"/>
    <property type="evidence" value="ECO:0007669"/>
    <property type="project" value="InterPro"/>
</dbReference>
<dbReference type="Pfam" id="PF01833">
    <property type="entry name" value="TIG"/>
    <property type="match status" value="1"/>
</dbReference>
<keyword evidence="9" id="KW-0067">ATP-binding</keyword>
<dbReference type="InterPro" id="IPR002909">
    <property type="entry name" value="IPT_dom"/>
</dbReference>
<dbReference type="InterPro" id="IPR026983">
    <property type="entry name" value="DHC"/>
</dbReference>
<dbReference type="FunFam" id="1.10.8.710:FF:000007">
    <property type="entry name" value="Putative dynein heavy chain"/>
    <property type="match status" value="1"/>
</dbReference>
<dbReference type="Gene3D" id="3.10.490.20">
    <property type="match status" value="1"/>
</dbReference>
<dbReference type="SUPFAM" id="SSF52540">
    <property type="entry name" value="P-loop containing nucleoside triphosphate hydrolases"/>
    <property type="match status" value="4"/>
</dbReference>
<feature type="domain" description="AAA+ ATPase" evidence="20">
    <location>
        <begin position="1688"/>
        <end position="1857"/>
    </location>
</feature>
<feature type="domain" description="AAA+ ATPase" evidence="20">
    <location>
        <begin position="2689"/>
        <end position="2848"/>
    </location>
</feature>
<evidence type="ECO:0000256" key="8">
    <source>
        <dbReference type="ARBA" id="ARBA00022794"/>
    </source>
</evidence>
<dbReference type="SUPFAM" id="SSF50965">
    <property type="entry name" value="Galactose oxidase, central domain"/>
    <property type="match status" value="1"/>
</dbReference>
<dbReference type="STRING" id="1157962.A0A250XAV3"/>
<dbReference type="FunFam" id="3.40.50.300:FF:001275">
    <property type="entry name" value="Dynein heavy chain, putative"/>
    <property type="match status" value="1"/>
</dbReference>
<dbReference type="Gene3D" id="1.10.472.130">
    <property type="match status" value="1"/>
</dbReference>
<evidence type="ECO:0000256" key="4">
    <source>
        <dbReference type="ARBA" id="ARBA00022490"/>
    </source>
</evidence>
<dbReference type="InterPro" id="IPR001298">
    <property type="entry name" value="Filamin/ABP280_rpt"/>
</dbReference>
<dbReference type="Pfam" id="PF03028">
    <property type="entry name" value="Dynein_heavy"/>
    <property type="match status" value="1"/>
</dbReference>
<keyword evidence="15" id="KW-0206">Cytoskeleton</keyword>
<dbReference type="PANTHER" id="PTHR45703">
    <property type="entry name" value="DYNEIN HEAVY CHAIN"/>
    <property type="match status" value="1"/>
</dbReference>
<dbReference type="Gene3D" id="1.20.920.20">
    <property type="match status" value="1"/>
</dbReference>
<comment type="subcellular location">
    <subcellularLocation>
        <location evidence="1">Cytoplasm</location>
        <location evidence="1">Cytoskeleton</location>
        <location evidence="1">Flagellum axoneme</location>
    </subcellularLocation>
</comment>
<evidence type="ECO:0000256" key="19">
    <source>
        <dbReference type="SAM" id="MobiDB-lite"/>
    </source>
</evidence>
<accession>A0A250XAV3</accession>
<feature type="region of interest" description="Disordered" evidence="19">
    <location>
        <begin position="649"/>
        <end position="709"/>
    </location>
</feature>
<sequence length="4483" mass="501792">MLVQSIFWEYPVVDPANAPSPRSGHSFTCVGERFFIFGGCGRVGGKAQAFNDIRELDIQESDEYKWKEITASNPPPPRARHAALALDEKTLLIFGGLNKRTRYNDVWICNVEEKTWQEVDVTPDEEGGGCPEPRAHFSATRFGNKIFIFGGYGGSGQVYADMWVLHTADGAYRWENLTSKIQGTGPSPRFDHSCFKFPITPNSDTYDKLLIMGGRDLSQMWQDSHMLDLSALAWENDTQPPCLPYELCNNVCNDIESVPYHKVFSFGGKKGMMQYLNAVEVMDCGSQIWSTPPIDHGVAPEGREDCAWAFDIKSCSLLIFGGWANRWLGDLIKLNVSPIIGPPYACTGIEPESGPVFGSTEIILKGLRFKDGKIQVKFGTNEKNEVLVDAELVDSETIKVKTPNYESFGALPVEVKVSISGEGWTVNRVKFTYFANTSARSCIAYGPGLLEKGVYGIDMPFLIQSIDTQSEKRSSGGDTFTVRVVSLDGKFQGISRVSDLHNGMYEAVYSVPAPGKYAVHVTFTELSTNEQVPIRGSPFTVECEDPWTKHRVMGTAPARRKGLSLVSVGNELVLYGGDKSGVTVCATEGADWKWQQAAVSGESPPDRSLHTATVLGDEVVVFGGVSLNDGADLGDLYYLRKTAEGWSWSHPAESKPYIRHPDGSEKPAAEEPPAEAAATPAEGETGEQPDAEGAEAGGQEQAPPGGVQTALPIKERNSHAAVAVDRDLYILGGENGGDLIKEYAMCDTGDRAAAGWMEPILKGEIPGARKAAAAIACGNKIFMFGGMMPNSEEVVVATDELVVLEITGPNDLTATINPPIQGACPVARGYATFLEYSAGRLFLYGGMDVSGKPLNDGWILDVASMTWELVFNGHSDLVLPTGSIATLVGSRLVMLNSAAGSPKLDLAASIDFSSIRDSYLFTNKMRQDAVMMLESLEAWSEKQGHGMELARNLDKLSQSFDNLLKVMDSLLQVKVKKSETDLVIDQLHEVFIQLGKEKVSVSKFEKRLEDVRHKWDDIKKAHPQVKTDVEPIQANESERIKKDIEKFAGKVRNYKMDIRKRSFFKYSTGPDAAYPELDLVASELLALRKECDKHSELAAIFEFPQLVDPVVNAIKEAIEDVSMVKDVWDTSLLCEIQFKEWRMTLWNDIKTDVMEDGAKGFVKDVKSLNKKVRDEDCFRGVDDAVKNFLVSVPLVADLRSPAMRDRHWEQLMSATKVNFDIKDPSFKLDDLLKLELHKFEEEVGEIVDCAQKEEKMELALIKLKDTWGRVEFQFAQFKDTPVYTVKLAEEDFEALEDNQVLVQGMMANRYMNTFKDEILGWNRKLMNVADVNQIMSEIQRTWSYLESLFIASEEVKKELPDATVRFASIDKEVKEVLKGFKETKNAVECCNKDGLMKFLEKQQGQLEICEKALADYMESKRRAFPRFYFVSTADLLDILSNGNSPTRVMMHMSKCFQAIEKLKLDNESPPPGVRPKALGMESCVGIEYIAWKSALPLENKVEEYMNDIITKMRTELRLVLKDSVDDYPRKDRDKWIFDWPSQLILVVNQIYWCQEVEQAFVEMGRGDREAMIKYNQQQVKQLTKLIEVTRTELPKAERQKVMNMITIDAHSRDMVQAIAESPDADKVDCFQWVAQLRSYWDTSVDDCRVRICDASFPYGYEYLGNGPRLVITPLTDRIYITATQACWLSLGTAPAGPAGTGKTETTKDLSAQLGKSIYVFNCAPEMDYRTMGDIFKGLAASGSWGCFDEFNRLVPEVLSVCSVQYKCVTDSQKRKTMLPGRGLAYTDKEGNAIPAIEKWTFVAADGVEMPLEEGTSGFITMNPGYIGRAELPESLKALFRPITVMVPDRQLIMENMLMAEGFVEAKMLAKKFASLYYLLEDLLSPQKHYDWGLRAIKSVLVVAGSLLRAEAGQVESDVLFRALRDFNIPKILAQDMVIFMGLLNDLFPGINPARKCDVEFEKVIVETTKELGLIPEDDFILRVVQFSELLAIRHCVFLMGPTGTGRTECYRVLAKAITKGCDKPENDYLKVVNRKKVVIRDINPKSISTQELYGYVNMSTREWKDGLLSFNMRELANIPDDNPKWIMLDGDLDANWIESMNSVMDDNRLLTLPSNERIRLLPHMKLIFEIRDLKFATPATATRAGILYVSEDKQWHNMTSSWVQRVVKPYAEKAKWKDPTQPVKWITEMFDKYIPPTILEMKKSYSHVTPLATMNFLTTMVNILEGCIKPENLSSKSEQAMFEMYFVFAMIWAFGGALCEKDGINYRRNFDKWFKSTWTSVKIPGKGTVYDYFVNPKTQKFQPWAELVTDVDYDSSQPMSTVFVPTAETSSLRFFLDLMVDLRKPIMFVGGAGVGKTQLVKGKLGTLPEEVLSLCISFNYFTDVLSFQKVLESPLEKKAGVNYGPPGTKTLIYFVDDLNMPKLDPYETAMPISLIRQHLGWGHWFDRNKLTQKNINNCQYVACMNPTAGSFVVNPRLQRLFMTLAMDFPGQDSLMKIYGTFLQGHLKKFKEEVQDMGTKILQAALALHDKVSTTFRKTAINFHYEFTVRHLANVFQGLLMSTPEQFNNVSKLGKLWLHESERVYADRLVSLSDLETYSKSAVSIAKKYFNISDVDDYYKKKDPKPLIFCHFARGLAEKVYDEVDEYAFLYKTLMEALSEYNETNPVMDLVLFEDAMKHVCRISRIISNPSGHALLVGVGGSGKQSLSRLAGHICGYAPITIVISGNYSMSNFKEDLQKMYKRAGVKGEGLMFLFTDSQIVDERMLVYINDLLSSGEIPDLFPQEDKDEIINAMRGETKALGLIETTENCWMTFIQKVKTNLHMVFCCSPVGENFRIRSQRFLATVTSTVIDWFQPWPEASLFSVAKRFLDEIDLGDDALRSAVVEFMPYSFALVNKVSKKFFDAERRYNYTTPKTFLELIKLYKNVLSKKRKETQDGVDRLENGLNKLYKVQADVDLLVEAAKVMAVEVEQKVASANVFAEQVGIEKEKVGVENAAAQVEAEKCAVIAAEVAIKQASCERDLAAAEPLVAQAEAALDTLNKKDLGEAKSLKKPPAGVDDITAVIIILLEGNPKDKSWGAACKLMNNVDKFLERLKGFKTVIDEGKLVKKTVEATRPYLALEHFNRDVIWNKSRAAAGLCEWAINIVMYFDVVSEVEPKRIELAEANAKLEEANATLTEVQAKVAKLNAMVQDLENQFKAATDEKEAAIRESERCQRKLGLANRLISALASEGERWALTVEQLRKDYEVLTGDMLLAAAFVSYAGPFTSKFRAGLIEDWIKFLKERQTPMTEGISDPLKVLVDDAVIASWLREGLPSDPTSVQNGAILTNSERWPLMMDPQLQGVVWIRERESKNSLVVTRMGANNMISVLERAIESGQSVLIENMGESIDAVLNPVITRSTFKKGRNMYVKLGDKEVEYNKNFRLFLHTKLSNPHYPPEIQAETTLINFTVTEQGLEDQLLATVVNKERPDLEELKTQLIIQNTEFTIKLKQLEDDLLHKLSTAEGDITEDVALIESLEESKRVATEINEKVKEAKTTEVAINENRNKYRNVAARGAMLFFLLNSLNKIHAFYQFSLNAFVSVFGRGLDLAPGGRKKKKSKPAPSAAPSAEPSAVAPVAESSAQVVEGAEPAAESSAVEVGGGSVKGSDVGGRRASETQGSVNDDGDDDEDEGLQLTPEALEKRLQCLLDTCTYTVFNYTRRGLFDRDKLIVLTLLTFTILMRSQAIDPSEYEAMCKGLKNPSPPPITDDLSRWMNESQWAALDVLTTLPTFSNLAKDMEKSSDDWYNWCMNEASERAVMPGEWGKSLSEFKQLLIIRALRPDRITNALQNFCEKVMGSQYVNQDAFSAATVMEESSCSTPIFFILFPGYSPSKEIEEYANKMGKSVSNGQLTLISMGQGQESPAEAVLDKYTKEGGWVFLDNVHLMQGWIPRLERKLEIAAETAHPDFRCFFSAEPINGAPFAKIVPESILQTCIKISNEPPSDMRSNMRRAFAAFTPEQCERPSSEVKRTVFRSILFGLCFYHSLLLGRKKFGVGIGTGSGSGLGFCRGYSFNMGDLTTCGDVLYNYLEAYEQIPWPDLRYMFGEVFYGGHITDGMDRRCCTTYLDVIIRPEILPRGDLTDPTTWEQPTLELAPGFKAPIPTSYEQLKDYIESALPAESPVVYGMHPNAELSLLTSLGETLFKTVIEVSGGGGGGGGGGSGESAIRSALEAYATKLPEPFNMVEIELRVKDKTPFVVVALQEANRMCNLLVEMKRSMDELQLGLDGALNMSDKMEALAKGISTNTVPALWMGQMSTRVQEVYTLSAWYNDVIKRYDQLASWTSGDIITPLSCWLPGLFNPKAFLTAVMQTYARANKLPLDVMKFMTEVTKFTAPEQISEVPTLGVYIHGLVLEGARWDKEEAVLKDSNPNELHPSLPVIQVKPVTADEFVTQGYYQAPVYQNMQRANVYSPIVSMFTLRTAEPEYKWTLASVAVLLQDDLA</sequence>
<dbReference type="InterPro" id="IPR024743">
    <property type="entry name" value="Dynein_HC_stalk"/>
</dbReference>
<keyword evidence="4" id="KW-0963">Cytoplasm</keyword>
<dbReference type="OrthoDB" id="10251809at2759"/>
<dbReference type="FunFam" id="3.10.490.20:FF:000009">
    <property type="entry name" value="Dynein heavy chain 4"/>
    <property type="match status" value="1"/>
</dbReference>
<dbReference type="Pfam" id="PF18198">
    <property type="entry name" value="AAA_lid_11"/>
    <property type="match status" value="1"/>
</dbReference>
<dbReference type="GO" id="GO:0051959">
    <property type="term" value="F:dynein light intermediate chain binding"/>
    <property type="evidence" value="ECO:0007669"/>
    <property type="project" value="InterPro"/>
</dbReference>
<dbReference type="InterPro" id="IPR043157">
    <property type="entry name" value="Dynein_AAA1S"/>
</dbReference>
<keyword evidence="8" id="KW-0970">Cilium biogenesis/degradation</keyword>
<dbReference type="InterPro" id="IPR042219">
    <property type="entry name" value="AAA_lid_11_sf"/>
</dbReference>
<dbReference type="InterPro" id="IPR004273">
    <property type="entry name" value="Dynein_heavy_D6_P-loop"/>
</dbReference>
<dbReference type="Gene3D" id="1.10.8.720">
    <property type="entry name" value="Region D6 of dynein motor"/>
    <property type="match status" value="1"/>
</dbReference>
<dbReference type="Pfam" id="PF00630">
    <property type="entry name" value="Filamin"/>
    <property type="match status" value="1"/>
</dbReference>
<dbReference type="GO" id="GO:0045505">
    <property type="term" value="F:dynein intermediate chain binding"/>
    <property type="evidence" value="ECO:0007669"/>
    <property type="project" value="InterPro"/>
</dbReference>
<dbReference type="GO" id="GO:0008569">
    <property type="term" value="F:minus-end-directed microtubule motor activity"/>
    <property type="evidence" value="ECO:0007669"/>
    <property type="project" value="InterPro"/>
</dbReference>
<keyword evidence="13" id="KW-0969">Cilium</keyword>
<evidence type="ECO:0000256" key="2">
    <source>
        <dbReference type="ARBA" id="ARBA00008887"/>
    </source>
</evidence>
<dbReference type="SUPFAM" id="SSF81296">
    <property type="entry name" value="E set domains"/>
    <property type="match status" value="2"/>
</dbReference>
<dbReference type="InterPro" id="IPR011043">
    <property type="entry name" value="Gal_Oxase/kelch_b-propeller"/>
</dbReference>
<dbReference type="FunFam" id="1.20.920.30:FF:000007">
    <property type="entry name" value="Dynein axonemal heavy chain 10"/>
    <property type="match status" value="1"/>
</dbReference>
<proteinExistence type="inferred from homology"/>
<dbReference type="PANTHER" id="PTHR45703:SF8">
    <property type="entry name" value="DYNEINS HEAVY CHAIN"/>
    <property type="match status" value="1"/>
</dbReference>
<dbReference type="FunFam" id="1.10.287.2620:FF:000001">
    <property type="entry name" value="Cytoplasmic dynein heavy chain 1"/>
    <property type="match status" value="1"/>
</dbReference>
<dbReference type="InterPro" id="IPR013783">
    <property type="entry name" value="Ig-like_fold"/>
</dbReference>
<dbReference type="SUPFAM" id="SSF117281">
    <property type="entry name" value="Kelch motif"/>
    <property type="match status" value="1"/>
</dbReference>
<evidence type="ECO:0000256" key="12">
    <source>
        <dbReference type="ARBA" id="ARBA00023054"/>
    </source>
</evidence>
<keyword evidence="14" id="KW-0505">Motor protein</keyword>
<dbReference type="Proteomes" id="UP000232323">
    <property type="component" value="Unassembled WGS sequence"/>
</dbReference>
<feature type="repeat" description="Filamin" evidence="17">
    <location>
        <begin position="434"/>
        <end position="543"/>
    </location>
</feature>
<dbReference type="FunFam" id="1.20.140.100:FF:000001">
    <property type="entry name" value="dynein heavy chain 17, axonemal"/>
    <property type="match status" value="1"/>
</dbReference>
<dbReference type="Pfam" id="PF18199">
    <property type="entry name" value="Dynein_C"/>
    <property type="match status" value="1"/>
</dbReference>
<comment type="caution">
    <text evidence="22">The sequence shown here is derived from an EMBL/GenBank/DDBJ whole genome shotgun (WGS) entry which is preliminary data.</text>
</comment>
<dbReference type="SMART" id="SM00382">
    <property type="entry name" value="AAA"/>
    <property type="match status" value="3"/>
</dbReference>
<feature type="domain" description="AAA+ ATPase" evidence="20">
    <location>
        <begin position="2342"/>
        <end position="2487"/>
    </location>
</feature>
<evidence type="ECO:0000256" key="9">
    <source>
        <dbReference type="ARBA" id="ARBA00022840"/>
    </source>
</evidence>
<dbReference type="InterPro" id="IPR041228">
    <property type="entry name" value="Dynein_C"/>
</dbReference>
<dbReference type="GO" id="GO:0030030">
    <property type="term" value="P:cell projection organization"/>
    <property type="evidence" value="ECO:0007669"/>
    <property type="project" value="UniProtKB-KW"/>
</dbReference>
<dbReference type="InterPro" id="IPR027417">
    <property type="entry name" value="P-loop_NTPase"/>
</dbReference>
<evidence type="ECO:0000256" key="13">
    <source>
        <dbReference type="ARBA" id="ARBA00023069"/>
    </source>
</evidence>
<evidence type="ECO:0000256" key="14">
    <source>
        <dbReference type="ARBA" id="ARBA00023175"/>
    </source>
</evidence>
<evidence type="ECO:0000259" key="20">
    <source>
        <dbReference type="SMART" id="SM00382"/>
    </source>
</evidence>
<dbReference type="Gene3D" id="1.20.58.1120">
    <property type="match status" value="1"/>
</dbReference>
<dbReference type="InterPro" id="IPR041658">
    <property type="entry name" value="AAA_lid_11"/>
</dbReference>
<keyword evidence="11" id="KW-0243">Dynein</keyword>
<dbReference type="GO" id="GO:0005524">
    <property type="term" value="F:ATP binding"/>
    <property type="evidence" value="ECO:0007669"/>
    <property type="project" value="UniProtKB-KW"/>
</dbReference>
<evidence type="ECO:0000313" key="22">
    <source>
        <dbReference type="EMBL" id="GAX80207.1"/>
    </source>
</evidence>
<dbReference type="GO" id="GO:0030286">
    <property type="term" value="C:dynein complex"/>
    <property type="evidence" value="ECO:0007669"/>
    <property type="project" value="UniProtKB-KW"/>
</dbReference>
<dbReference type="InterPro" id="IPR041466">
    <property type="entry name" value="Dynein_AAA5_ext"/>
</dbReference>
<evidence type="ECO:0000256" key="16">
    <source>
        <dbReference type="ARBA" id="ARBA00023273"/>
    </source>
</evidence>
<dbReference type="InterPro" id="IPR035706">
    <property type="entry name" value="AAA_9"/>
</dbReference>
<keyword evidence="7" id="KW-0547">Nucleotide-binding</keyword>
<dbReference type="Gene3D" id="1.10.8.1220">
    <property type="match status" value="1"/>
</dbReference>
<dbReference type="Gene3D" id="1.20.920.30">
    <property type="match status" value="1"/>
</dbReference>
<comment type="similarity">
    <text evidence="2">Belongs to the dynein heavy chain family.</text>
</comment>
<keyword evidence="3" id="KW-0880">Kelch repeat</keyword>
<feature type="domain" description="IPT/TIG" evidence="21">
    <location>
        <begin position="343"/>
        <end position="434"/>
    </location>
</feature>
<keyword evidence="16" id="KW-0966">Cell projection</keyword>
<dbReference type="Gene3D" id="6.10.140.1060">
    <property type="match status" value="1"/>
</dbReference>
<dbReference type="Pfam" id="PF12774">
    <property type="entry name" value="AAA_6"/>
    <property type="match status" value="2"/>
</dbReference>
<dbReference type="Gene3D" id="2.120.10.80">
    <property type="entry name" value="Kelch-type beta propeller"/>
    <property type="match status" value="4"/>
</dbReference>
<evidence type="ECO:0000256" key="7">
    <source>
        <dbReference type="ARBA" id="ARBA00022741"/>
    </source>
</evidence>
<evidence type="ECO:0000256" key="3">
    <source>
        <dbReference type="ARBA" id="ARBA00022441"/>
    </source>
</evidence>
<dbReference type="Pfam" id="PF12777">
    <property type="entry name" value="MT"/>
    <property type="match status" value="1"/>
</dbReference>
<feature type="compositionally biased region" description="Acidic residues" evidence="19">
    <location>
        <begin position="3664"/>
        <end position="3673"/>
    </location>
</feature>
<dbReference type="Gene3D" id="1.10.287.2620">
    <property type="match status" value="1"/>
</dbReference>
<keyword evidence="12 18" id="KW-0175">Coiled coil</keyword>
<dbReference type="Gene3D" id="3.20.180.20">
    <property type="entry name" value="Dynein heavy chain, N-terminal domain 2"/>
    <property type="match status" value="1"/>
</dbReference>
<dbReference type="CDD" id="cd00102">
    <property type="entry name" value="IPT"/>
    <property type="match status" value="1"/>
</dbReference>
<feature type="compositionally biased region" description="Low complexity" evidence="19">
    <location>
        <begin position="674"/>
        <end position="683"/>
    </location>
</feature>
<dbReference type="InterPro" id="IPR042228">
    <property type="entry name" value="Dynein_linker_3"/>
</dbReference>
<dbReference type="Gene3D" id="2.60.40.10">
    <property type="entry name" value="Immunoglobulins"/>
    <property type="match status" value="2"/>
</dbReference>
<dbReference type="Gene3D" id="3.40.50.300">
    <property type="entry name" value="P-loop containing nucleotide triphosphate hydrolases"/>
    <property type="match status" value="5"/>
</dbReference>
<name>A0A250XAV3_9CHLO</name>
<feature type="region of interest" description="Disordered" evidence="19">
    <location>
        <begin position="3592"/>
        <end position="3673"/>
    </location>
</feature>
<dbReference type="FunFam" id="1.20.58.1120:FF:000001">
    <property type="entry name" value="dynein heavy chain 2, axonemal"/>
    <property type="match status" value="1"/>
</dbReference>
<dbReference type="SMART" id="SM00557">
    <property type="entry name" value="IG_FLMN"/>
    <property type="match status" value="1"/>
</dbReference>
<dbReference type="Pfam" id="PF12775">
    <property type="entry name" value="AAA_7"/>
    <property type="match status" value="1"/>
</dbReference>
<keyword evidence="5" id="KW-0493">Microtubule</keyword>
<keyword evidence="6" id="KW-0677">Repeat</keyword>
<feature type="compositionally biased region" description="Low complexity" evidence="19">
    <location>
        <begin position="697"/>
        <end position="706"/>
    </location>
</feature>
<evidence type="ECO:0000313" key="23">
    <source>
        <dbReference type="Proteomes" id="UP000232323"/>
    </source>
</evidence>
<dbReference type="InterPro" id="IPR035699">
    <property type="entry name" value="AAA_6"/>
</dbReference>